<keyword evidence="4" id="KW-1185">Reference proteome</keyword>
<dbReference type="InterPro" id="IPR010622">
    <property type="entry name" value="FAST_Leu-rich"/>
</dbReference>
<protein>
    <recommendedName>
        <fullName evidence="5">RAP domain-containing protein</fullName>
    </recommendedName>
</protein>
<evidence type="ECO:0008006" key="5">
    <source>
        <dbReference type="Google" id="ProtNLM"/>
    </source>
</evidence>
<sequence length="547" mass="61177">MFKLTQTILTKLRSNNANVSVMKCEKYLKSTIAEAKNTQPNVFETEIEEEEGSKSRKYVKSHNSMVAAVFASLRPSNQDMEIKTPLTDDKISKATNIDELLSISEGTGISRRHALKVVSTLAEWSATGKARLADFESDFRFIKLCRILSKGGKLNRNMSRTSEDLSTILNVTADDEAARLVANLTLDQSVKVMTTLTMRKRRSVSLLRSLAYNITANCEQLDLKQSADLLYSMCTLNFVDENLLTKICADVINELSTDVRKSSVIGSVVTSLGLLKYKNCEVLDTLSEWILDNSSICRIQDVFSLFVTLATVNHLPSNYEKLFQALLPQLSMSEARKPLVWLNFVWSLVVLNQATPDHVSSVLAQDFVNKIEGSKSSNVFAKVKLLNINGAAVHLLKNYDGPTLDPLSSVHTVNIAKTKEKTEMVEAIMDTVKNLIHSENHLGTNVNTNLGFSIDAKCLLDKKCNPLAITEENERRTDVTKIAIMGYDYHNMCRGKVEPTGANVLACNLLEAQNYTVLNIPYTEFKITDKLVHRVQYLENKLKYVVK</sequence>
<accession>A0A8J6HJE1</accession>
<reference evidence="3" key="1">
    <citation type="journal article" date="2020" name="J Insects Food Feed">
        <title>The yellow mealworm (Tenebrio molitor) genome: a resource for the emerging insects as food and feed industry.</title>
        <authorList>
            <person name="Eriksson T."/>
            <person name="Andere A."/>
            <person name="Kelstrup H."/>
            <person name="Emery V."/>
            <person name="Picard C."/>
        </authorList>
    </citation>
    <scope>NUCLEOTIDE SEQUENCE</scope>
    <source>
        <strain evidence="3">Stoneville</strain>
        <tissue evidence="3">Whole head</tissue>
    </source>
</reference>
<feature type="domain" description="FAST kinase leucine-rich" evidence="1">
    <location>
        <begin position="303"/>
        <end position="371"/>
    </location>
</feature>
<dbReference type="Proteomes" id="UP000719412">
    <property type="component" value="Unassembled WGS sequence"/>
</dbReference>
<dbReference type="Pfam" id="PF06743">
    <property type="entry name" value="FAST_1"/>
    <property type="match status" value="1"/>
</dbReference>
<evidence type="ECO:0000259" key="1">
    <source>
        <dbReference type="Pfam" id="PF06743"/>
    </source>
</evidence>
<gene>
    <name evidence="3" type="ORF">GEV33_007366</name>
</gene>
<feature type="domain" description="FAST kinase-like protein subdomain 2" evidence="2">
    <location>
        <begin position="383"/>
        <end position="467"/>
    </location>
</feature>
<comment type="caution">
    <text evidence="3">The sequence shown here is derived from an EMBL/GenBank/DDBJ whole genome shotgun (WGS) entry which is preliminary data.</text>
</comment>
<evidence type="ECO:0000313" key="3">
    <source>
        <dbReference type="EMBL" id="KAH0815428.1"/>
    </source>
</evidence>
<dbReference type="Pfam" id="PF08368">
    <property type="entry name" value="FAST_2"/>
    <property type="match status" value="1"/>
</dbReference>
<evidence type="ECO:0000313" key="4">
    <source>
        <dbReference type="Proteomes" id="UP000719412"/>
    </source>
</evidence>
<evidence type="ECO:0000259" key="2">
    <source>
        <dbReference type="Pfam" id="PF08368"/>
    </source>
</evidence>
<reference evidence="3" key="2">
    <citation type="submission" date="2021-08" db="EMBL/GenBank/DDBJ databases">
        <authorList>
            <person name="Eriksson T."/>
        </authorList>
    </citation>
    <scope>NUCLEOTIDE SEQUENCE</scope>
    <source>
        <strain evidence="3">Stoneville</strain>
        <tissue evidence="3">Whole head</tissue>
    </source>
</reference>
<dbReference type="EMBL" id="JABDTM020023105">
    <property type="protein sequence ID" value="KAH0815428.1"/>
    <property type="molecule type" value="Genomic_DNA"/>
</dbReference>
<name>A0A8J6HJE1_TENMO</name>
<proteinExistence type="predicted"/>
<organism evidence="3 4">
    <name type="scientific">Tenebrio molitor</name>
    <name type="common">Yellow mealworm beetle</name>
    <dbReference type="NCBI Taxonomy" id="7067"/>
    <lineage>
        <taxon>Eukaryota</taxon>
        <taxon>Metazoa</taxon>
        <taxon>Ecdysozoa</taxon>
        <taxon>Arthropoda</taxon>
        <taxon>Hexapoda</taxon>
        <taxon>Insecta</taxon>
        <taxon>Pterygota</taxon>
        <taxon>Neoptera</taxon>
        <taxon>Endopterygota</taxon>
        <taxon>Coleoptera</taxon>
        <taxon>Polyphaga</taxon>
        <taxon>Cucujiformia</taxon>
        <taxon>Tenebrionidae</taxon>
        <taxon>Tenebrio</taxon>
    </lineage>
</organism>
<dbReference type="AlphaFoldDB" id="A0A8J6HJE1"/>
<dbReference type="InterPro" id="IPR013579">
    <property type="entry name" value="FAST_2"/>
</dbReference>
<dbReference type="GO" id="GO:0044528">
    <property type="term" value="P:regulation of mitochondrial mRNA stability"/>
    <property type="evidence" value="ECO:0007669"/>
    <property type="project" value="InterPro"/>
</dbReference>